<feature type="transmembrane region" description="Helical" evidence="1">
    <location>
        <begin position="12"/>
        <end position="29"/>
    </location>
</feature>
<dbReference type="EMBL" id="JAGKTC010000001">
    <property type="protein sequence ID" value="MBP3983240.1"/>
    <property type="molecule type" value="Genomic_DNA"/>
</dbReference>
<dbReference type="Proteomes" id="UP000673447">
    <property type="component" value="Unassembled WGS sequence"/>
</dbReference>
<keyword evidence="1" id="KW-0472">Membrane</keyword>
<protein>
    <submittedName>
        <fullName evidence="3">Two pore domain potassium channel family protein</fullName>
    </submittedName>
</protein>
<feature type="transmembrane region" description="Helical" evidence="1">
    <location>
        <begin position="83"/>
        <end position="107"/>
    </location>
</feature>
<keyword evidence="3" id="KW-0406">Ion transport</keyword>
<dbReference type="InterPro" id="IPR013099">
    <property type="entry name" value="K_chnl_dom"/>
</dbReference>
<dbReference type="AlphaFoldDB" id="A0A940WYT9"/>
<dbReference type="RefSeq" id="WP_210535099.1">
    <property type="nucleotide sequence ID" value="NZ_JAGKTC010000001.1"/>
</dbReference>
<dbReference type="Pfam" id="PF07885">
    <property type="entry name" value="Ion_trans_2"/>
    <property type="match status" value="1"/>
</dbReference>
<gene>
    <name evidence="3" type="ORF">J5837_02290</name>
</gene>
<feature type="domain" description="Potassium channel" evidence="2">
    <location>
        <begin position="140"/>
        <end position="212"/>
    </location>
</feature>
<feature type="transmembrane region" description="Helical" evidence="1">
    <location>
        <begin position="119"/>
        <end position="138"/>
    </location>
</feature>
<evidence type="ECO:0000259" key="2">
    <source>
        <dbReference type="Pfam" id="PF07885"/>
    </source>
</evidence>
<comment type="caution">
    <text evidence="3">The sequence shown here is derived from an EMBL/GenBank/DDBJ whole genome shotgun (WGS) entry which is preliminary data.</text>
</comment>
<evidence type="ECO:0000313" key="4">
    <source>
        <dbReference type="Proteomes" id="UP000673447"/>
    </source>
</evidence>
<dbReference type="Gene3D" id="1.10.287.70">
    <property type="match status" value="1"/>
</dbReference>
<keyword evidence="3" id="KW-0813">Transport</keyword>
<feature type="transmembrane region" description="Helical" evidence="1">
    <location>
        <begin position="35"/>
        <end position="53"/>
    </location>
</feature>
<keyword evidence="4" id="KW-1185">Reference proteome</keyword>
<keyword evidence="1" id="KW-1133">Transmembrane helix</keyword>
<keyword evidence="1" id="KW-0812">Transmembrane</keyword>
<feature type="transmembrane region" description="Helical" evidence="1">
    <location>
        <begin position="60"/>
        <end position="77"/>
    </location>
</feature>
<accession>A0A940WYT9</accession>
<reference evidence="3" key="2">
    <citation type="submission" date="2021-03" db="EMBL/GenBank/DDBJ databases">
        <authorList>
            <person name="Cao W."/>
        </authorList>
    </citation>
    <scope>NUCLEOTIDE SEQUENCE</scope>
    <source>
        <strain evidence="3">110414</strain>
    </source>
</reference>
<dbReference type="SUPFAM" id="SSF81324">
    <property type="entry name" value="Voltage-gated potassium channels"/>
    <property type="match status" value="1"/>
</dbReference>
<dbReference type="GO" id="GO:0034220">
    <property type="term" value="P:monoatomic ion transmembrane transport"/>
    <property type="evidence" value="ECO:0007669"/>
    <property type="project" value="UniProtKB-KW"/>
</dbReference>
<evidence type="ECO:0000313" key="3">
    <source>
        <dbReference type="EMBL" id="MBP3983240.1"/>
    </source>
</evidence>
<reference evidence="3" key="1">
    <citation type="journal article" date="2016" name="Int. J. Syst. Evol. Microbiol.">
        <title>Pseudoxanthomonas helianthi sp. nov., isolated from roots of Jerusalem artichoke (Helianthus tuberosus).</title>
        <authorList>
            <person name="Kittiwongwattana C."/>
            <person name="Thawai C."/>
        </authorList>
    </citation>
    <scope>NUCLEOTIDE SEQUENCE</scope>
    <source>
        <strain evidence="3">110414</strain>
    </source>
</reference>
<organism evidence="3 4">
    <name type="scientific">Pseudoxanthomonas helianthi</name>
    <dbReference type="NCBI Taxonomy" id="1453541"/>
    <lineage>
        <taxon>Bacteria</taxon>
        <taxon>Pseudomonadati</taxon>
        <taxon>Pseudomonadota</taxon>
        <taxon>Gammaproteobacteria</taxon>
        <taxon>Lysobacterales</taxon>
        <taxon>Lysobacteraceae</taxon>
        <taxon>Pseudoxanthomonas</taxon>
    </lineage>
</organism>
<keyword evidence="3" id="KW-0407">Ion channel</keyword>
<evidence type="ECO:0000256" key="1">
    <source>
        <dbReference type="SAM" id="Phobius"/>
    </source>
</evidence>
<sequence>MNLLLRLRRAPSRTLLLVQLAAVLLYPWFDDAGGQLALTAISVGVLWAAIWMVRKSPRAAWIAALLAASGIIAWSAHRLTGVHALGVVGAAGYAAAFFYSAAALIAYMMQDERTTIDEMWAAGATFMLFAEAYAWVFAGMQLLQPGAFVIPGTQLESLSWVELLFLSATNFSATGLSDIYPGSPQARMLLVVEQWNGVMYLAVVVARLAGLLRSRGGTSGNA</sequence>
<proteinExistence type="predicted"/>
<name>A0A940WYT9_9GAMM</name>